<name>M5G1T5_DACPD</name>
<feature type="region of interest" description="Disordered" evidence="1">
    <location>
        <begin position="176"/>
        <end position="197"/>
    </location>
</feature>
<dbReference type="GeneID" id="63685834"/>
<evidence type="ECO:0000256" key="1">
    <source>
        <dbReference type="SAM" id="MobiDB-lite"/>
    </source>
</evidence>
<accession>M5G1T5</accession>
<evidence type="ECO:0000313" key="3">
    <source>
        <dbReference type="Proteomes" id="UP000030653"/>
    </source>
</evidence>
<reference evidence="2 3" key="1">
    <citation type="journal article" date="2012" name="Science">
        <title>The Paleozoic origin of enzymatic lignin decomposition reconstructed from 31 fungal genomes.</title>
        <authorList>
            <person name="Floudas D."/>
            <person name="Binder M."/>
            <person name="Riley R."/>
            <person name="Barry K."/>
            <person name="Blanchette R.A."/>
            <person name="Henrissat B."/>
            <person name="Martinez A.T."/>
            <person name="Otillar R."/>
            <person name="Spatafora J.W."/>
            <person name="Yadav J.S."/>
            <person name="Aerts A."/>
            <person name="Benoit I."/>
            <person name="Boyd A."/>
            <person name="Carlson A."/>
            <person name="Copeland A."/>
            <person name="Coutinho P.M."/>
            <person name="de Vries R.P."/>
            <person name="Ferreira P."/>
            <person name="Findley K."/>
            <person name="Foster B."/>
            <person name="Gaskell J."/>
            <person name="Glotzer D."/>
            <person name="Gorecki P."/>
            <person name="Heitman J."/>
            <person name="Hesse C."/>
            <person name="Hori C."/>
            <person name="Igarashi K."/>
            <person name="Jurgens J.A."/>
            <person name="Kallen N."/>
            <person name="Kersten P."/>
            <person name="Kohler A."/>
            <person name="Kuees U."/>
            <person name="Kumar T.K.A."/>
            <person name="Kuo A."/>
            <person name="LaButti K."/>
            <person name="Larrondo L.F."/>
            <person name="Lindquist E."/>
            <person name="Ling A."/>
            <person name="Lombard V."/>
            <person name="Lucas S."/>
            <person name="Lundell T."/>
            <person name="Martin R."/>
            <person name="McLaughlin D.J."/>
            <person name="Morgenstern I."/>
            <person name="Morin E."/>
            <person name="Murat C."/>
            <person name="Nagy L.G."/>
            <person name="Nolan M."/>
            <person name="Ohm R.A."/>
            <person name="Patyshakuliyeva A."/>
            <person name="Rokas A."/>
            <person name="Ruiz-Duenas F.J."/>
            <person name="Sabat G."/>
            <person name="Salamov A."/>
            <person name="Samejima M."/>
            <person name="Schmutz J."/>
            <person name="Slot J.C."/>
            <person name="St John F."/>
            <person name="Stenlid J."/>
            <person name="Sun H."/>
            <person name="Sun S."/>
            <person name="Syed K."/>
            <person name="Tsang A."/>
            <person name="Wiebenga A."/>
            <person name="Young D."/>
            <person name="Pisabarro A."/>
            <person name="Eastwood D.C."/>
            <person name="Martin F."/>
            <person name="Cullen D."/>
            <person name="Grigoriev I.V."/>
            <person name="Hibbett D.S."/>
        </authorList>
    </citation>
    <scope>NUCLEOTIDE SEQUENCE [LARGE SCALE GENOMIC DNA]</scope>
    <source>
        <strain evidence="2 3">DJM-731 SS1</strain>
    </source>
</reference>
<sequence>MYEGKDRHETVPVCSLPRVADSRCDPLNEQVSDQNKEDERATNVAALPPAVSLTTPSSSSQRWPEPPPLPGPLLTGPEYEFEEAVKRAKRNLPKQRREYLANHPHIQLAETSTAGSGPQPRMQTLPEPTNRVRDGTRFLLSAGTAGNSMDAVRLSSENPSAHPAMFELSDFRLPEEDEAQEHGRPSSSNSSATHERHLGSATYRALPSTDAESSSMAEISWISWARSVWATWIGCF</sequence>
<keyword evidence="3" id="KW-1185">Reference proteome</keyword>
<feature type="region of interest" description="Disordered" evidence="1">
    <location>
        <begin position="1"/>
        <end position="20"/>
    </location>
</feature>
<protein>
    <submittedName>
        <fullName evidence="2">Uncharacterized protein</fullName>
    </submittedName>
</protein>
<feature type="region of interest" description="Disordered" evidence="1">
    <location>
        <begin position="25"/>
        <end position="76"/>
    </location>
</feature>
<feature type="compositionally biased region" description="Polar residues" evidence="1">
    <location>
        <begin position="52"/>
        <end position="62"/>
    </location>
</feature>
<dbReference type="AlphaFoldDB" id="M5G1T5"/>
<dbReference type="EMBL" id="JH795876">
    <property type="protein sequence ID" value="EJT97687.1"/>
    <property type="molecule type" value="Genomic_DNA"/>
</dbReference>
<dbReference type="HOGENOM" id="CLU_1175397_0_0_1"/>
<organism evidence="2 3">
    <name type="scientific">Dacryopinax primogenitus (strain DJM 731)</name>
    <name type="common">Brown rot fungus</name>
    <dbReference type="NCBI Taxonomy" id="1858805"/>
    <lineage>
        <taxon>Eukaryota</taxon>
        <taxon>Fungi</taxon>
        <taxon>Dikarya</taxon>
        <taxon>Basidiomycota</taxon>
        <taxon>Agaricomycotina</taxon>
        <taxon>Dacrymycetes</taxon>
        <taxon>Dacrymycetales</taxon>
        <taxon>Dacrymycetaceae</taxon>
        <taxon>Dacryopinax</taxon>
    </lineage>
</organism>
<gene>
    <name evidence="2" type="ORF">DACRYDRAFT_119348</name>
</gene>
<feature type="compositionally biased region" description="Basic and acidic residues" evidence="1">
    <location>
        <begin position="1"/>
        <end position="10"/>
    </location>
</feature>
<dbReference type="RefSeq" id="XP_040624585.1">
    <property type="nucleotide sequence ID" value="XM_040770772.1"/>
</dbReference>
<proteinExistence type="predicted"/>
<dbReference type="Proteomes" id="UP000030653">
    <property type="component" value="Unassembled WGS sequence"/>
</dbReference>
<feature type="region of interest" description="Disordered" evidence="1">
    <location>
        <begin position="104"/>
        <end position="132"/>
    </location>
</feature>
<evidence type="ECO:0000313" key="2">
    <source>
        <dbReference type="EMBL" id="EJT97687.1"/>
    </source>
</evidence>